<keyword evidence="14" id="KW-0029">Amino-acid transport</keyword>
<feature type="transmembrane region" description="Helical" evidence="14">
    <location>
        <begin position="458"/>
        <end position="479"/>
    </location>
</feature>
<dbReference type="Gene3D" id="1.20.1730.10">
    <property type="entry name" value="Sodium/glucose cotransporter"/>
    <property type="match status" value="1"/>
</dbReference>
<dbReference type="Proteomes" id="UP000190285">
    <property type="component" value="Unassembled WGS sequence"/>
</dbReference>
<dbReference type="PROSITE" id="PS50283">
    <property type="entry name" value="NA_SOLUT_SYMP_3"/>
    <property type="match status" value="1"/>
</dbReference>
<gene>
    <name evidence="15" type="ORF">SAMN02194393_00164</name>
</gene>
<keyword evidence="11 14" id="KW-0739">Sodium transport</keyword>
<organism evidence="15 16">
    <name type="scientific">Maledivibacter halophilus</name>
    <dbReference type="NCBI Taxonomy" id="36842"/>
    <lineage>
        <taxon>Bacteria</taxon>
        <taxon>Bacillati</taxon>
        <taxon>Bacillota</taxon>
        <taxon>Clostridia</taxon>
        <taxon>Peptostreptococcales</taxon>
        <taxon>Caminicellaceae</taxon>
        <taxon>Maledivibacter</taxon>
    </lineage>
</organism>
<comment type="subcellular location">
    <subcellularLocation>
        <location evidence="1 14">Cell membrane</location>
        <topology evidence="1 14">Multi-pass membrane protein</topology>
    </subcellularLocation>
</comment>
<evidence type="ECO:0000256" key="12">
    <source>
        <dbReference type="ARBA" id="ARBA00033708"/>
    </source>
</evidence>
<keyword evidence="9 14" id="KW-0406">Ion transport</keyword>
<evidence type="ECO:0000256" key="8">
    <source>
        <dbReference type="ARBA" id="ARBA00023053"/>
    </source>
</evidence>
<evidence type="ECO:0000256" key="7">
    <source>
        <dbReference type="ARBA" id="ARBA00022989"/>
    </source>
</evidence>
<feature type="transmembrane region" description="Helical" evidence="14">
    <location>
        <begin position="237"/>
        <end position="256"/>
    </location>
</feature>
<feature type="transmembrane region" description="Helical" evidence="14">
    <location>
        <begin position="434"/>
        <end position="452"/>
    </location>
</feature>
<dbReference type="InterPro" id="IPR001734">
    <property type="entry name" value="Na/solute_symporter"/>
</dbReference>
<dbReference type="GO" id="GO:0005298">
    <property type="term" value="F:proline:sodium symporter activity"/>
    <property type="evidence" value="ECO:0007669"/>
    <property type="project" value="UniProtKB-UniRule"/>
</dbReference>
<dbReference type="CDD" id="cd11475">
    <property type="entry name" value="SLC5sbd_PutP"/>
    <property type="match status" value="1"/>
</dbReference>
<dbReference type="NCBIfam" id="TIGR00813">
    <property type="entry name" value="sss"/>
    <property type="match status" value="1"/>
</dbReference>
<proteinExistence type="inferred from homology"/>
<evidence type="ECO:0000256" key="14">
    <source>
        <dbReference type="RuleBase" id="RU366012"/>
    </source>
</evidence>
<dbReference type="AlphaFoldDB" id="A0A1T5IBX1"/>
<keyword evidence="5 14" id="KW-0812">Transmembrane</keyword>
<dbReference type="GO" id="GO:0031402">
    <property type="term" value="F:sodium ion binding"/>
    <property type="evidence" value="ECO:0007669"/>
    <property type="project" value="UniProtKB-UniRule"/>
</dbReference>
<feature type="transmembrane region" description="Helical" evidence="14">
    <location>
        <begin position="318"/>
        <end position="339"/>
    </location>
</feature>
<reference evidence="15 16" key="1">
    <citation type="submission" date="2017-02" db="EMBL/GenBank/DDBJ databases">
        <authorList>
            <person name="Peterson S.W."/>
        </authorList>
    </citation>
    <scope>NUCLEOTIDE SEQUENCE [LARGE SCALE GENOMIC DNA]</scope>
    <source>
        <strain evidence="15 16">M1</strain>
    </source>
</reference>
<evidence type="ECO:0000256" key="11">
    <source>
        <dbReference type="ARBA" id="ARBA00023201"/>
    </source>
</evidence>
<feature type="transmembrane region" description="Helical" evidence="14">
    <location>
        <begin position="277"/>
        <end position="298"/>
    </location>
</feature>
<evidence type="ECO:0000256" key="2">
    <source>
        <dbReference type="ARBA" id="ARBA00006434"/>
    </source>
</evidence>
<feature type="transmembrane region" description="Helical" evidence="14">
    <location>
        <begin position="123"/>
        <end position="141"/>
    </location>
</feature>
<dbReference type="PANTHER" id="PTHR48086:SF3">
    <property type="entry name" value="SODIUM_PROLINE SYMPORTER"/>
    <property type="match status" value="1"/>
</dbReference>
<dbReference type="RefSeq" id="WP_079488627.1">
    <property type="nucleotide sequence ID" value="NZ_FUZT01000001.1"/>
</dbReference>
<evidence type="ECO:0000256" key="10">
    <source>
        <dbReference type="ARBA" id="ARBA00023136"/>
    </source>
</evidence>
<keyword evidence="16" id="KW-1185">Reference proteome</keyword>
<feature type="transmembrane region" description="Helical" evidence="14">
    <location>
        <begin position="75"/>
        <end position="93"/>
    </location>
</feature>
<dbReference type="InterPro" id="IPR050277">
    <property type="entry name" value="Sodium:Solute_Symporter"/>
</dbReference>
<dbReference type="InterPro" id="IPR038377">
    <property type="entry name" value="Na/Glc_symporter_sf"/>
</dbReference>
<comment type="similarity">
    <text evidence="2 13">Belongs to the sodium:solute symporter (SSF) (TC 2.A.21) family.</text>
</comment>
<evidence type="ECO:0000256" key="3">
    <source>
        <dbReference type="ARBA" id="ARBA00022448"/>
    </source>
</evidence>
<dbReference type="GO" id="GO:0015824">
    <property type="term" value="P:proline transport"/>
    <property type="evidence" value="ECO:0007669"/>
    <property type="project" value="UniProtKB-UniRule"/>
</dbReference>
<protein>
    <recommendedName>
        <fullName evidence="14">Sodium/proline symporter</fullName>
    </recommendedName>
    <alternativeName>
        <fullName evidence="14">Proline permease</fullName>
    </alternativeName>
</protein>
<comment type="function">
    <text evidence="14">Catalyzes the sodium-dependent uptake of extracellular L-proline.</text>
</comment>
<keyword evidence="3 14" id="KW-0813">Transport</keyword>
<evidence type="ECO:0000256" key="9">
    <source>
        <dbReference type="ARBA" id="ARBA00023065"/>
    </source>
</evidence>
<feature type="transmembrane region" description="Helical" evidence="14">
    <location>
        <begin position="401"/>
        <end position="427"/>
    </location>
</feature>
<dbReference type="OrthoDB" id="9810181at2"/>
<keyword evidence="10 14" id="KW-0472">Membrane</keyword>
<keyword evidence="8 14" id="KW-0915">Sodium</keyword>
<dbReference type="EMBL" id="FUZT01000001">
    <property type="protein sequence ID" value="SKC36533.1"/>
    <property type="molecule type" value="Genomic_DNA"/>
</dbReference>
<keyword evidence="7 14" id="KW-1133">Transmembrane helix</keyword>
<keyword evidence="6 14" id="KW-0769">Symport</keyword>
<feature type="transmembrane region" description="Helical" evidence="14">
    <location>
        <begin position="6"/>
        <end position="24"/>
    </location>
</feature>
<dbReference type="PANTHER" id="PTHR48086">
    <property type="entry name" value="SODIUM/PROLINE SYMPORTER-RELATED"/>
    <property type="match status" value="1"/>
</dbReference>
<evidence type="ECO:0000313" key="16">
    <source>
        <dbReference type="Proteomes" id="UP000190285"/>
    </source>
</evidence>
<evidence type="ECO:0000256" key="4">
    <source>
        <dbReference type="ARBA" id="ARBA00022475"/>
    </source>
</evidence>
<name>A0A1T5IBX1_9FIRM</name>
<evidence type="ECO:0000256" key="6">
    <source>
        <dbReference type="ARBA" id="ARBA00022847"/>
    </source>
</evidence>
<feature type="transmembrane region" description="Helical" evidence="14">
    <location>
        <begin position="375"/>
        <end position="395"/>
    </location>
</feature>
<evidence type="ECO:0000256" key="1">
    <source>
        <dbReference type="ARBA" id="ARBA00004651"/>
    </source>
</evidence>
<feature type="transmembrane region" description="Helical" evidence="14">
    <location>
        <begin position="161"/>
        <end position="183"/>
    </location>
</feature>
<dbReference type="STRING" id="36842.SAMN02194393_00164"/>
<keyword evidence="4 14" id="KW-1003">Cell membrane</keyword>
<dbReference type="GO" id="GO:0005886">
    <property type="term" value="C:plasma membrane"/>
    <property type="evidence" value="ECO:0007669"/>
    <property type="project" value="UniProtKB-SubCell"/>
</dbReference>
<evidence type="ECO:0000313" key="15">
    <source>
        <dbReference type="EMBL" id="SKC36533.1"/>
    </source>
</evidence>
<comment type="catalytic activity">
    <reaction evidence="12">
        <text>L-proline(in) + Na(+)(in) = L-proline(out) + Na(+)(out)</text>
        <dbReference type="Rhea" id="RHEA:28967"/>
        <dbReference type="ChEBI" id="CHEBI:29101"/>
        <dbReference type="ChEBI" id="CHEBI:60039"/>
    </reaction>
</comment>
<sequence length="490" mass="52437">MKGNLYTTMGLFIFLVAVVIIGYWSSRKVKTSNDFYLGGDKLPGWGLALSERCSDMSGWLLIGVPGIAWETGLSSIWIIVGAGGGAIFQWLVYSRPFMEGRKETGALTPVGLIAERLPEDSKWVRLLPGIVTFIFYMGYIGSQFLAGGKVLYQTFGIDTTIGLVIIAVIIIIYSFVGGFMSVVWTDVLQALLMVFTLTILPLILLIQVMADPSLSITAALKAAGPEHASWLGGKSGAAAMVLLGANLSWFFANLGGYPHLDVRMMAINNEKDRKEGLITATIWSILTSVGAILIGLLARTIHGAPAALVADREMTLPFMVLQHTPAIMGGILLAGALAAMMSTADSQLLVAASAAAEDLYTKVFKKSEKIDEKTLLKITRLATIIIGGLGLVFALTAQDFVYTLVSFSATGLFSAFGPAITLTFFWGKKVSKQGIIAAFIAGPLTTILWISLGLTSIVTVRLVAPPVGFIAAIAASLIWPRKEMTKEKSI</sequence>
<dbReference type="Pfam" id="PF00474">
    <property type="entry name" value="SSF"/>
    <property type="match status" value="1"/>
</dbReference>
<feature type="transmembrane region" description="Helical" evidence="14">
    <location>
        <begin position="190"/>
        <end position="210"/>
    </location>
</feature>
<dbReference type="InterPro" id="IPR011851">
    <property type="entry name" value="Na/Pro_symporter"/>
</dbReference>
<evidence type="ECO:0000256" key="13">
    <source>
        <dbReference type="RuleBase" id="RU362091"/>
    </source>
</evidence>
<accession>A0A1T5IBX1</accession>
<evidence type="ECO:0000256" key="5">
    <source>
        <dbReference type="ARBA" id="ARBA00022692"/>
    </source>
</evidence>